<evidence type="ECO:0000313" key="3">
    <source>
        <dbReference type="EMBL" id="CAF4945125.1"/>
    </source>
</evidence>
<evidence type="ECO:0000313" key="2">
    <source>
        <dbReference type="EMBL" id="CAF4697245.1"/>
    </source>
</evidence>
<dbReference type="AlphaFoldDB" id="A0A8S3ADS9"/>
<sequence>SKHTPEQYVSYVRDTLDKLYNATIPRTLVNLILVLDVRSVQSLNSGGFVCETLHKRTCPCAAFPTPEEARILDDYVPQYH</sequence>
<evidence type="ECO:0000313" key="1">
    <source>
        <dbReference type="EMBL" id="CAF4488623.1"/>
    </source>
</evidence>
<feature type="non-terminal residue" evidence="2">
    <location>
        <position position="80"/>
    </location>
</feature>
<evidence type="ECO:0000313" key="4">
    <source>
        <dbReference type="Proteomes" id="UP000681967"/>
    </source>
</evidence>
<name>A0A8S3ADS9_9BILA</name>
<feature type="non-terminal residue" evidence="2">
    <location>
        <position position="1"/>
    </location>
</feature>
<comment type="caution">
    <text evidence="2">The sequence shown here is derived from an EMBL/GenBank/DDBJ whole genome shotgun (WGS) entry which is preliminary data.</text>
</comment>
<gene>
    <name evidence="1" type="ORF">BYL167_LOCUS35462</name>
    <name evidence="2" type="ORF">BYL167_LOCUS43956</name>
    <name evidence="3" type="ORF">GIL414_LOCUS54023</name>
</gene>
<dbReference type="EMBL" id="CAJOBJ010188544">
    <property type="protein sequence ID" value="CAF4945125.1"/>
    <property type="molecule type" value="Genomic_DNA"/>
</dbReference>
<dbReference type="Proteomes" id="UP000681720">
    <property type="component" value="Unassembled WGS sequence"/>
</dbReference>
<dbReference type="Proteomes" id="UP000681967">
    <property type="component" value="Unassembled WGS sequence"/>
</dbReference>
<proteinExistence type="predicted"/>
<reference evidence="2" key="1">
    <citation type="submission" date="2021-02" db="EMBL/GenBank/DDBJ databases">
        <authorList>
            <person name="Nowell W R."/>
        </authorList>
    </citation>
    <scope>NUCLEOTIDE SEQUENCE</scope>
</reference>
<organism evidence="2 4">
    <name type="scientific">Rotaria magnacalcarata</name>
    <dbReference type="NCBI Taxonomy" id="392030"/>
    <lineage>
        <taxon>Eukaryota</taxon>
        <taxon>Metazoa</taxon>
        <taxon>Spiralia</taxon>
        <taxon>Gnathifera</taxon>
        <taxon>Rotifera</taxon>
        <taxon>Eurotatoria</taxon>
        <taxon>Bdelloidea</taxon>
        <taxon>Philodinida</taxon>
        <taxon>Philodinidae</taxon>
        <taxon>Rotaria</taxon>
    </lineage>
</organism>
<accession>A0A8S3ADS9</accession>
<dbReference type="EMBL" id="CAJOBH010074733">
    <property type="protein sequence ID" value="CAF4488623.1"/>
    <property type="molecule type" value="Genomic_DNA"/>
</dbReference>
<dbReference type="EMBL" id="CAJOBH010118205">
    <property type="protein sequence ID" value="CAF4697245.1"/>
    <property type="molecule type" value="Genomic_DNA"/>
</dbReference>
<protein>
    <submittedName>
        <fullName evidence="2">Uncharacterized protein</fullName>
    </submittedName>
</protein>